<dbReference type="Proteomes" id="UP001149090">
    <property type="component" value="Unassembled WGS sequence"/>
</dbReference>
<evidence type="ECO:0000256" key="1">
    <source>
        <dbReference type="SAM" id="Phobius"/>
    </source>
</evidence>
<name>A0A9Q0LF34_ANAIG</name>
<keyword evidence="1" id="KW-1133">Transmembrane helix</keyword>
<reference evidence="2" key="1">
    <citation type="submission" date="2022-10" db="EMBL/GenBank/DDBJ databases">
        <title>Novel sulphate-reducing endosymbionts in the free-living metamonad Anaeramoeba.</title>
        <authorList>
            <person name="Jerlstrom-Hultqvist J."/>
            <person name="Cepicka I."/>
            <person name="Gallot-Lavallee L."/>
            <person name="Salas-Leiva D."/>
            <person name="Curtis B.A."/>
            <person name="Zahonova K."/>
            <person name="Pipaliya S."/>
            <person name="Dacks J."/>
            <person name="Roger A.J."/>
        </authorList>
    </citation>
    <scope>NUCLEOTIDE SEQUENCE</scope>
    <source>
        <strain evidence="2">BMAN</strain>
    </source>
</reference>
<keyword evidence="1" id="KW-0812">Transmembrane</keyword>
<dbReference type="OrthoDB" id="10594333at2759"/>
<feature type="transmembrane region" description="Helical" evidence="1">
    <location>
        <begin position="39"/>
        <end position="60"/>
    </location>
</feature>
<proteinExistence type="predicted"/>
<evidence type="ECO:0000313" key="3">
    <source>
        <dbReference type="Proteomes" id="UP001149090"/>
    </source>
</evidence>
<evidence type="ECO:0000313" key="2">
    <source>
        <dbReference type="EMBL" id="KAJ5070343.1"/>
    </source>
</evidence>
<accession>A0A9Q0LF34</accession>
<sequence length="138" mass="14941">MSSGFAIFPICGLILTLAFVIPSLVVASKDKDKDCPKPLWTWILVCNITFAVANLLTFIAGCDNEVYNSIACVANPIFGLFFLSWSIVGLVWATRSGVKESCGKLYNVALGDAITLLCLPFLMVLALLILLSNMTFAQ</sequence>
<dbReference type="AlphaFoldDB" id="A0A9Q0LF34"/>
<protein>
    <submittedName>
        <fullName evidence="2">Cellulose synthase a catalytic subunit 2 [udp-forming]-like</fullName>
    </submittedName>
</protein>
<organism evidence="2 3">
    <name type="scientific">Anaeramoeba ignava</name>
    <name type="common">Anaerobic marine amoeba</name>
    <dbReference type="NCBI Taxonomy" id="1746090"/>
    <lineage>
        <taxon>Eukaryota</taxon>
        <taxon>Metamonada</taxon>
        <taxon>Anaeramoebidae</taxon>
        <taxon>Anaeramoeba</taxon>
    </lineage>
</organism>
<feature type="transmembrane region" description="Helical" evidence="1">
    <location>
        <begin position="66"/>
        <end position="93"/>
    </location>
</feature>
<feature type="transmembrane region" description="Helical" evidence="1">
    <location>
        <begin position="105"/>
        <end position="131"/>
    </location>
</feature>
<dbReference type="EMBL" id="JAPDFW010000096">
    <property type="protein sequence ID" value="KAJ5070343.1"/>
    <property type="molecule type" value="Genomic_DNA"/>
</dbReference>
<keyword evidence="3" id="KW-1185">Reference proteome</keyword>
<feature type="transmembrane region" description="Helical" evidence="1">
    <location>
        <begin position="6"/>
        <end position="27"/>
    </location>
</feature>
<gene>
    <name evidence="2" type="ORF">M0811_11009</name>
</gene>
<comment type="caution">
    <text evidence="2">The sequence shown here is derived from an EMBL/GenBank/DDBJ whole genome shotgun (WGS) entry which is preliminary data.</text>
</comment>
<keyword evidence="1" id="KW-0472">Membrane</keyword>